<evidence type="ECO:0000313" key="1">
    <source>
        <dbReference type="EMBL" id="PQP15885.1"/>
    </source>
</evidence>
<reference evidence="2" key="1">
    <citation type="submission" date="2018-02" db="EMBL/GenBank/DDBJ databases">
        <title>Draft genome sequencing of Rhodococcus opacus KU647198.</title>
        <authorList>
            <person name="Zheng B.-X."/>
        </authorList>
    </citation>
    <scope>NUCLEOTIDE SEQUENCE [LARGE SCALE GENOMIC DNA]</scope>
    <source>
        <strain evidence="2">04-OD7</strain>
    </source>
</reference>
<proteinExistence type="predicted"/>
<dbReference type="Proteomes" id="UP000239290">
    <property type="component" value="Unassembled WGS sequence"/>
</dbReference>
<dbReference type="EMBL" id="PUIO01000070">
    <property type="protein sequence ID" value="PQP15885.1"/>
    <property type="molecule type" value="Genomic_DNA"/>
</dbReference>
<accession>A0A2S8IMG1</accession>
<dbReference type="RefSeq" id="WP_105422470.1">
    <property type="nucleotide sequence ID" value="NZ_PUIO01000070.1"/>
</dbReference>
<comment type="caution">
    <text evidence="1">The sequence shown here is derived from an EMBL/GenBank/DDBJ whole genome shotgun (WGS) entry which is preliminary data.</text>
</comment>
<protein>
    <submittedName>
        <fullName evidence="1">Uncharacterized protein</fullName>
    </submittedName>
</protein>
<dbReference type="AlphaFoldDB" id="A0A2S8IMG1"/>
<organism evidence="1 2">
    <name type="scientific">Rhodococcus opacus</name>
    <name type="common">Nocardia opaca</name>
    <dbReference type="NCBI Taxonomy" id="37919"/>
    <lineage>
        <taxon>Bacteria</taxon>
        <taxon>Bacillati</taxon>
        <taxon>Actinomycetota</taxon>
        <taxon>Actinomycetes</taxon>
        <taxon>Mycobacteriales</taxon>
        <taxon>Nocardiaceae</taxon>
        <taxon>Rhodococcus</taxon>
    </lineage>
</organism>
<sequence>MTIQSSHRHITTDHDEIRRWVEAHHGAPARMTNTATASSAGVLRIDVPGHGTAGLEHISWHEWFTAFDGQRLALCYPDPHVRGGTSAWFELVHRDIGDGVLS</sequence>
<evidence type="ECO:0000313" key="2">
    <source>
        <dbReference type="Proteomes" id="UP000239290"/>
    </source>
</evidence>
<name>A0A2S8IMG1_RHOOP</name>
<gene>
    <name evidence="1" type="ORF">C5613_37580</name>
</gene>